<keyword evidence="2" id="KW-1185">Reference proteome</keyword>
<sequence>MLFHLLPPSLLPEQQGLHVQSMLLEMKILKKLAAEGEGSCREDTLRVLNDDDDEDPNEIQSGRGVGFRRCGRSERQRKASNVLEGIETQGDKIDCLIDLDDVFIDDWESEYENVEIEFEQDDESVKYATHEAFEFDTLYINQINDQAREENQDREEGEILGDGDKEKDDKDENVNVTAEAIEQTTWSYKKKAWFKTIPKSPPLPVK</sequence>
<reference evidence="2" key="1">
    <citation type="journal article" date="2022" name="Mol. Ecol. Resour.">
        <title>The genomes of chicory, endive, great burdock and yacon provide insights into Asteraceae palaeo-polyploidization history and plant inulin production.</title>
        <authorList>
            <person name="Fan W."/>
            <person name="Wang S."/>
            <person name="Wang H."/>
            <person name="Wang A."/>
            <person name="Jiang F."/>
            <person name="Liu H."/>
            <person name="Zhao H."/>
            <person name="Xu D."/>
            <person name="Zhang Y."/>
        </authorList>
    </citation>
    <scope>NUCLEOTIDE SEQUENCE [LARGE SCALE GENOMIC DNA]</scope>
    <source>
        <strain evidence="2">cv. Yunnan</strain>
    </source>
</reference>
<protein>
    <submittedName>
        <fullName evidence="1">Uncharacterized protein</fullName>
    </submittedName>
</protein>
<reference evidence="1 2" key="2">
    <citation type="journal article" date="2022" name="Mol. Ecol. Resour.">
        <title>The genomes of chicory, endive, great burdock and yacon provide insights into Asteraceae paleo-polyploidization history and plant inulin production.</title>
        <authorList>
            <person name="Fan W."/>
            <person name="Wang S."/>
            <person name="Wang H."/>
            <person name="Wang A."/>
            <person name="Jiang F."/>
            <person name="Liu H."/>
            <person name="Zhao H."/>
            <person name="Xu D."/>
            <person name="Zhang Y."/>
        </authorList>
    </citation>
    <scope>NUCLEOTIDE SEQUENCE [LARGE SCALE GENOMIC DNA]</scope>
    <source>
        <strain evidence="2">cv. Yunnan</strain>
        <tissue evidence="1">Leaves</tissue>
    </source>
</reference>
<proteinExistence type="predicted"/>
<evidence type="ECO:0000313" key="2">
    <source>
        <dbReference type="Proteomes" id="UP001056120"/>
    </source>
</evidence>
<organism evidence="1 2">
    <name type="scientific">Smallanthus sonchifolius</name>
    <dbReference type="NCBI Taxonomy" id="185202"/>
    <lineage>
        <taxon>Eukaryota</taxon>
        <taxon>Viridiplantae</taxon>
        <taxon>Streptophyta</taxon>
        <taxon>Embryophyta</taxon>
        <taxon>Tracheophyta</taxon>
        <taxon>Spermatophyta</taxon>
        <taxon>Magnoliopsida</taxon>
        <taxon>eudicotyledons</taxon>
        <taxon>Gunneridae</taxon>
        <taxon>Pentapetalae</taxon>
        <taxon>asterids</taxon>
        <taxon>campanulids</taxon>
        <taxon>Asterales</taxon>
        <taxon>Asteraceae</taxon>
        <taxon>Asteroideae</taxon>
        <taxon>Heliantheae alliance</taxon>
        <taxon>Millerieae</taxon>
        <taxon>Smallanthus</taxon>
    </lineage>
</organism>
<dbReference type="EMBL" id="CM042023">
    <property type="protein sequence ID" value="KAI3814381.1"/>
    <property type="molecule type" value="Genomic_DNA"/>
</dbReference>
<name>A0ACB9J3U3_9ASTR</name>
<dbReference type="Proteomes" id="UP001056120">
    <property type="component" value="Linkage Group LG06"/>
</dbReference>
<comment type="caution">
    <text evidence="1">The sequence shown here is derived from an EMBL/GenBank/DDBJ whole genome shotgun (WGS) entry which is preliminary data.</text>
</comment>
<evidence type="ECO:0000313" key="1">
    <source>
        <dbReference type="EMBL" id="KAI3814381.1"/>
    </source>
</evidence>
<accession>A0ACB9J3U3</accession>
<gene>
    <name evidence="1" type="ORF">L1987_19134</name>
</gene>